<dbReference type="PROSITE" id="PS51737">
    <property type="entry name" value="RECOMBINASE_DNA_BIND"/>
    <property type="match status" value="1"/>
</dbReference>
<evidence type="ECO:0000259" key="2">
    <source>
        <dbReference type="PROSITE" id="PS51737"/>
    </source>
</evidence>
<dbReference type="CDD" id="cd00338">
    <property type="entry name" value="Ser_Recombinase"/>
    <property type="match status" value="1"/>
</dbReference>
<dbReference type="Pfam" id="PF00239">
    <property type="entry name" value="Resolvase"/>
    <property type="match status" value="1"/>
</dbReference>
<dbReference type="InterPro" id="IPR050639">
    <property type="entry name" value="SSR_resolvase"/>
</dbReference>
<dbReference type="PANTHER" id="PTHR30461:SF23">
    <property type="entry name" value="DNA RECOMBINASE-RELATED"/>
    <property type="match status" value="1"/>
</dbReference>
<dbReference type="EMBL" id="MFKK01000027">
    <property type="protein sequence ID" value="OGG40390.1"/>
    <property type="molecule type" value="Genomic_DNA"/>
</dbReference>
<dbReference type="GO" id="GO:0000150">
    <property type="term" value="F:DNA strand exchange activity"/>
    <property type="evidence" value="ECO:0007669"/>
    <property type="project" value="InterPro"/>
</dbReference>
<sequence>MTNQIKGSAGAATSTNPPLPVKVAYCLYARKSTESEEQQVLSIDSQIKEMIKIAERDGLEIAEIRKESHSAKATGQREVFNELLRDIRSGKFSGILTWAPDRLSRNAGDLGSLVDLMDQKALIEIRTFSQKFSNNPSEKFMLMILCSTAKLENDNKSENVKRGLRTRCEQGLRPSMAPTGYLNEKRKDKPCEVIVDPVRAPIVRQIFEKVANEQWSGRRIHHWLRHEAKFKTTAGKHLSVSNIFMILKKTFYYGVFEYPVGSGNWYTGQHTPIITKELYDQAQTQLVRSEINKNNDKEFAFTKLISCGLCGSGITACEKFKYQQNGNTHRYVYYGCTKAKDPECKGGYIKEEDIIEQITRILDTLDINELGVKEKFKDEISRYNKFRRIALGKSKEKHAEGEEFDAKSYAVYLLTEGSIIEKRELLSNLKSRLILKDKLITLWPEGE</sequence>
<comment type="caution">
    <text evidence="3">The sequence shown here is derived from an EMBL/GenBank/DDBJ whole genome shotgun (WGS) entry which is preliminary data.</text>
</comment>
<feature type="domain" description="Recombinase" evidence="2">
    <location>
        <begin position="178"/>
        <end position="292"/>
    </location>
</feature>
<proteinExistence type="predicted"/>
<dbReference type="Pfam" id="PF13408">
    <property type="entry name" value="Zn_ribbon_recom"/>
    <property type="match status" value="1"/>
</dbReference>
<dbReference type="Gene3D" id="3.40.50.1390">
    <property type="entry name" value="Resolvase, N-terminal catalytic domain"/>
    <property type="match status" value="1"/>
</dbReference>
<protein>
    <recommendedName>
        <fullName evidence="5">Recombinase domain-containing protein</fullName>
    </recommendedName>
</protein>
<dbReference type="InterPro" id="IPR038109">
    <property type="entry name" value="DNA_bind_recomb_sf"/>
</dbReference>
<dbReference type="InterPro" id="IPR011109">
    <property type="entry name" value="DNA_bind_recombinase_dom"/>
</dbReference>
<name>A0A1F6BU03_9BACT</name>
<dbReference type="PANTHER" id="PTHR30461">
    <property type="entry name" value="DNA-INVERTASE FROM LAMBDOID PROPHAGE"/>
    <property type="match status" value="1"/>
</dbReference>
<dbReference type="Proteomes" id="UP000176996">
    <property type="component" value="Unassembled WGS sequence"/>
</dbReference>
<dbReference type="GO" id="GO:0003677">
    <property type="term" value="F:DNA binding"/>
    <property type="evidence" value="ECO:0007669"/>
    <property type="project" value="InterPro"/>
</dbReference>
<dbReference type="SMART" id="SM00857">
    <property type="entry name" value="Resolvase"/>
    <property type="match status" value="1"/>
</dbReference>
<evidence type="ECO:0008006" key="5">
    <source>
        <dbReference type="Google" id="ProtNLM"/>
    </source>
</evidence>
<dbReference type="InterPro" id="IPR006119">
    <property type="entry name" value="Resolv_N"/>
</dbReference>
<feature type="domain" description="Resolvase/invertase-type recombinase catalytic" evidence="1">
    <location>
        <begin position="24"/>
        <end position="171"/>
    </location>
</feature>
<reference evidence="3 4" key="1">
    <citation type="journal article" date="2016" name="Nat. Commun.">
        <title>Thousands of microbial genomes shed light on interconnected biogeochemical processes in an aquifer system.</title>
        <authorList>
            <person name="Anantharaman K."/>
            <person name="Brown C.T."/>
            <person name="Hug L.A."/>
            <person name="Sharon I."/>
            <person name="Castelle C.J."/>
            <person name="Probst A.J."/>
            <person name="Thomas B.C."/>
            <person name="Singh A."/>
            <person name="Wilkins M.J."/>
            <person name="Karaoz U."/>
            <person name="Brodie E.L."/>
            <person name="Williams K.H."/>
            <person name="Hubbard S.S."/>
            <person name="Banfield J.F."/>
        </authorList>
    </citation>
    <scope>NUCLEOTIDE SEQUENCE [LARGE SCALE GENOMIC DNA]</scope>
</reference>
<evidence type="ECO:0000313" key="4">
    <source>
        <dbReference type="Proteomes" id="UP000176996"/>
    </source>
</evidence>
<dbReference type="Gene3D" id="3.90.1750.20">
    <property type="entry name" value="Putative Large Serine Recombinase, Chain B, Domain 2"/>
    <property type="match status" value="1"/>
</dbReference>
<dbReference type="InterPro" id="IPR036162">
    <property type="entry name" value="Resolvase-like_N_sf"/>
</dbReference>
<organism evidence="3 4">
    <name type="scientific">Candidatus Jorgensenbacteria bacterium RIFCSPLOWO2_01_FULL_45_25b</name>
    <dbReference type="NCBI Taxonomy" id="1798471"/>
    <lineage>
        <taxon>Bacteria</taxon>
        <taxon>Candidatus Joergenseniibacteriota</taxon>
    </lineage>
</organism>
<dbReference type="SUPFAM" id="SSF53041">
    <property type="entry name" value="Resolvase-like"/>
    <property type="match status" value="1"/>
</dbReference>
<dbReference type="PROSITE" id="PS51736">
    <property type="entry name" value="RECOMBINASES_3"/>
    <property type="match status" value="1"/>
</dbReference>
<accession>A0A1F6BU03</accession>
<dbReference type="AlphaFoldDB" id="A0A1F6BU03"/>
<dbReference type="InterPro" id="IPR025827">
    <property type="entry name" value="Zn_ribbon_recom_dom"/>
</dbReference>
<gene>
    <name evidence="3" type="ORF">A3A21_03155</name>
</gene>
<evidence type="ECO:0000313" key="3">
    <source>
        <dbReference type="EMBL" id="OGG40390.1"/>
    </source>
</evidence>
<dbReference type="Pfam" id="PF07508">
    <property type="entry name" value="Recombinase"/>
    <property type="match status" value="1"/>
</dbReference>
<evidence type="ECO:0000259" key="1">
    <source>
        <dbReference type="PROSITE" id="PS51736"/>
    </source>
</evidence>